<dbReference type="AlphaFoldDB" id="I4EKT9"/>
<keyword evidence="3" id="KW-1185">Reference proteome</keyword>
<proteinExistence type="predicted"/>
<gene>
    <name evidence="2" type="ORF">NITHO_4790017</name>
</gene>
<dbReference type="Proteomes" id="UP000004221">
    <property type="component" value="Unassembled WGS sequence"/>
</dbReference>
<evidence type="ECO:0000256" key="1">
    <source>
        <dbReference type="SAM" id="MobiDB-lite"/>
    </source>
</evidence>
<organism evidence="2 3">
    <name type="scientific">Nitrolancea hollandica Lb</name>
    <dbReference type="NCBI Taxonomy" id="1129897"/>
    <lineage>
        <taxon>Bacteria</taxon>
        <taxon>Pseudomonadati</taxon>
        <taxon>Thermomicrobiota</taxon>
        <taxon>Thermomicrobia</taxon>
        <taxon>Sphaerobacterales</taxon>
        <taxon>Sphaerobacterineae</taxon>
        <taxon>Sphaerobacteraceae</taxon>
        <taxon>Nitrolancea</taxon>
    </lineage>
</organism>
<name>I4EKT9_9BACT</name>
<accession>I4EKT9</accession>
<dbReference type="EMBL" id="CAGS01000422">
    <property type="protein sequence ID" value="CCF85301.1"/>
    <property type="molecule type" value="Genomic_DNA"/>
</dbReference>
<evidence type="ECO:0000313" key="3">
    <source>
        <dbReference type="Proteomes" id="UP000004221"/>
    </source>
</evidence>
<feature type="region of interest" description="Disordered" evidence="1">
    <location>
        <begin position="53"/>
        <end position="95"/>
    </location>
</feature>
<protein>
    <submittedName>
        <fullName evidence="2">Uncharacterized protein</fullName>
    </submittedName>
</protein>
<reference evidence="2 3" key="1">
    <citation type="journal article" date="2012" name="ISME J.">
        <title>Nitrification expanded: discovery, physiology and genomics of a nitrite-oxidizing bacterium from the phylum Chloroflexi.</title>
        <authorList>
            <person name="Sorokin D.Y."/>
            <person name="Lucker S."/>
            <person name="Vejmelkova D."/>
            <person name="Kostrikina N.A."/>
            <person name="Kleerebezem R."/>
            <person name="Rijpstra W.I."/>
            <person name="Damste J.S."/>
            <person name="Le Paslier D."/>
            <person name="Muyzer G."/>
            <person name="Wagner M."/>
            <person name="van Loosdrecht M.C."/>
            <person name="Daims H."/>
        </authorList>
    </citation>
    <scope>NUCLEOTIDE SEQUENCE [LARGE SCALE GENOMIC DNA]</scope>
    <source>
        <strain evidence="3">none</strain>
    </source>
</reference>
<feature type="compositionally biased region" description="Basic residues" evidence="1">
    <location>
        <begin position="54"/>
        <end position="69"/>
    </location>
</feature>
<evidence type="ECO:0000313" key="2">
    <source>
        <dbReference type="EMBL" id="CCF85301.1"/>
    </source>
</evidence>
<comment type="caution">
    <text evidence="2">The sequence shown here is derived from an EMBL/GenBank/DDBJ whole genome shotgun (WGS) entry which is preliminary data.</text>
</comment>
<sequence length="95" mass="10118">MLRGVEALGAFLTRQAEPALPGLVIQARMAAELPLGGGNGPHAGAMEQADRRIAEHHHHHQASVAKRRPIGATDRHARLRCGSLRKASAIRPTAP</sequence>